<dbReference type="PANTHER" id="PTHR19959:SF119">
    <property type="entry name" value="FUNGAL LIPASE-LIKE DOMAIN-CONTAINING PROTEIN"/>
    <property type="match status" value="1"/>
</dbReference>
<gene>
    <name evidence="2" type="ORF">CPB83DRAFT_850271</name>
</gene>
<accession>A0A9P6JSQ0</accession>
<dbReference type="Gene3D" id="1.25.40.10">
    <property type="entry name" value="Tetratricopeptide repeat domain"/>
    <property type="match status" value="2"/>
</dbReference>
<dbReference type="EMBL" id="MU157838">
    <property type="protein sequence ID" value="KAF9530765.1"/>
    <property type="molecule type" value="Genomic_DNA"/>
</dbReference>
<dbReference type="InterPro" id="IPR011990">
    <property type="entry name" value="TPR-like_helical_dom_sf"/>
</dbReference>
<comment type="caution">
    <text evidence="2">The sequence shown here is derived from an EMBL/GenBank/DDBJ whole genome shotgun (WGS) entry which is preliminary data.</text>
</comment>
<evidence type="ECO:0000259" key="1">
    <source>
        <dbReference type="Pfam" id="PF12770"/>
    </source>
</evidence>
<dbReference type="SUPFAM" id="SSF48452">
    <property type="entry name" value="TPR-like"/>
    <property type="match status" value="1"/>
</dbReference>
<protein>
    <submittedName>
        <fullName evidence="2">CHAT domain-containing protein</fullName>
    </submittedName>
</protein>
<dbReference type="Pfam" id="PF12770">
    <property type="entry name" value="CHAT"/>
    <property type="match status" value="1"/>
</dbReference>
<sequence length="1063" mass="118388">MRYIADVSKHKIVTNEGKPLLWMTYVVSRQDLSPLAPGFVECSKTIRADYREQILPENDPFGAGATLLHGTLDTGSVPHISNAIENLQSALAFTPEGHPNRPARLASLGASFLMRFKQTGDPDDIVTSIEYLQKSAELFPEGHSILPACLTFLGDSFLARFKQTGNLADIAAAIEHSRKSVVLISEGNPLLPSCLNNLGNAFFTRFEQTGNLTDLTTAIEHFQKSAVLTPESHSDAPIVLNSLGNSFSRRFERTGDLADIAAAIEHYQKSVRLSSDGHPNLPTYLNNLARSFATRYERTKDLDDLAVGIELQQRSLKLVPEGHPVMQMQLNNLGSSLSRRFEKTGNLDDIAAAIQHYQKLLALTPKGHPEMPMQLNNLANSLLARSTRTGDVDHITAAIELHQRSVDLTPERHPAMPMQLSNLGNSFWARFKQTGDLADISAAIDNQQKAAELSPEGHADKSQQRSRLGGYFMARFKRTNNARDYYTAARNFRLAAIQNTGKPTARLAAAREWGLCCGDLRDPAWPDAYGTAVELLSLVASLDQTIHRRHSSLYGTFSLTREAVAFALFKGSNDIALEWFEQGRCITWSQLNQLRTPVDLLRQHDAQLAERFLAVSNALETSGSRSQSSWTENSTITQQIEVEDQTRSQLKLAREFEQLLIKIRGLSNFKDFLLPPKAANILSQLPTDGPVVVINIYRSHCDALALINGVDDPIHIPLKNFHQDKAELLRRQLGHHLTCEKLRMRDSDSDRGGRLARRSDTGLCHILRELWNSVAWPILQGLGYSSMPAHHDRNRIWWCLTGPLAFLPVHAAGIYDPNAKVRGPCISDFAVSSYIPTVTTLFEKLRNNALLKQQETKILLLSQPNALPNAPIPGTIDETRTIFRKLREGDMEVISLEDEEGTKSRVTKEMGTHSWVHIASHASQHPTEPLKSGFYLHDGQLELLEIIRQRLHSAEFAYLSACQTSVGDENLSEEAVHLAGGLLAAGYQGVVATMWSIKDQYAPKIAEDFYGYLLREMRERGAQRLDSRQAANALDDATRKIREKLGDSEYGLSTWVPYIHIGL</sequence>
<proteinExistence type="predicted"/>
<dbReference type="OrthoDB" id="9991317at2759"/>
<dbReference type="InterPro" id="IPR024983">
    <property type="entry name" value="CHAT_dom"/>
</dbReference>
<reference evidence="2" key="1">
    <citation type="submission" date="2020-11" db="EMBL/GenBank/DDBJ databases">
        <authorList>
            <consortium name="DOE Joint Genome Institute"/>
            <person name="Ahrendt S."/>
            <person name="Riley R."/>
            <person name="Andreopoulos W."/>
            <person name="Labutti K."/>
            <person name="Pangilinan J."/>
            <person name="Ruiz-Duenas F.J."/>
            <person name="Barrasa J.M."/>
            <person name="Sanchez-Garcia M."/>
            <person name="Camarero S."/>
            <person name="Miyauchi S."/>
            <person name="Serrano A."/>
            <person name="Linde D."/>
            <person name="Babiker R."/>
            <person name="Drula E."/>
            <person name="Ayuso-Fernandez I."/>
            <person name="Pacheco R."/>
            <person name="Padilla G."/>
            <person name="Ferreira P."/>
            <person name="Barriuso J."/>
            <person name="Kellner H."/>
            <person name="Castanera R."/>
            <person name="Alfaro M."/>
            <person name="Ramirez L."/>
            <person name="Pisabarro A.G."/>
            <person name="Kuo A."/>
            <person name="Tritt A."/>
            <person name="Lipzen A."/>
            <person name="He G."/>
            <person name="Yan M."/>
            <person name="Ng V."/>
            <person name="Cullen D."/>
            <person name="Martin F."/>
            <person name="Rosso M.-N."/>
            <person name="Henrissat B."/>
            <person name="Hibbett D."/>
            <person name="Martinez A.T."/>
            <person name="Grigoriev I.V."/>
        </authorList>
    </citation>
    <scope>NUCLEOTIDE SEQUENCE</scope>
    <source>
        <strain evidence="2">CBS 506.95</strain>
    </source>
</reference>
<keyword evidence="3" id="KW-1185">Reference proteome</keyword>
<dbReference type="AlphaFoldDB" id="A0A9P6JSQ0"/>
<evidence type="ECO:0000313" key="3">
    <source>
        <dbReference type="Proteomes" id="UP000807306"/>
    </source>
</evidence>
<evidence type="ECO:0000313" key="2">
    <source>
        <dbReference type="EMBL" id="KAF9530765.1"/>
    </source>
</evidence>
<feature type="domain" description="CHAT" evidence="1">
    <location>
        <begin position="767"/>
        <end position="1062"/>
    </location>
</feature>
<dbReference type="SUPFAM" id="SSF81901">
    <property type="entry name" value="HCP-like"/>
    <property type="match status" value="1"/>
</dbReference>
<organism evidence="2 3">
    <name type="scientific">Crepidotus variabilis</name>
    <dbReference type="NCBI Taxonomy" id="179855"/>
    <lineage>
        <taxon>Eukaryota</taxon>
        <taxon>Fungi</taxon>
        <taxon>Dikarya</taxon>
        <taxon>Basidiomycota</taxon>
        <taxon>Agaricomycotina</taxon>
        <taxon>Agaricomycetes</taxon>
        <taxon>Agaricomycetidae</taxon>
        <taxon>Agaricales</taxon>
        <taxon>Agaricineae</taxon>
        <taxon>Crepidotaceae</taxon>
        <taxon>Crepidotus</taxon>
    </lineage>
</organism>
<name>A0A9P6JSQ0_9AGAR</name>
<dbReference type="PANTHER" id="PTHR19959">
    <property type="entry name" value="KINESIN LIGHT CHAIN"/>
    <property type="match status" value="1"/>
</dbReference>
<dbReference type="Proteomes" id="UP000807306">
    <property type="component" value="Unassembled WGS sequence"/>
</dbReference>